<feature type="compositionally biased region" description="Basic and acidic residues" evidence="1">
    <location>
        <begin position="1"/>
        <end position="18"/>
    </location>
</feature>
<evidence type="ECO:0000313" key="3">
    <source>
        <dbReference type="Proteomes" id="UP000031275"/>
    </source>
</evidence>
<keyword evidence="3" id="KW-1185">Reference proteome</keyword>
<comment type="caution">
    <text evidence="2">The sequence shown here is derived from an EMBL/GenBank/DDBJ whole genome shotgun (WGS) entry which is preliminary data.</text>
</comment>
<reference evidence="2 3" key="1">
    <citation type="submission" date="2014-10" db="EMBL/GenBank/DDBJ databases">
        <title>Kaistella solincola genome.</title>
        <authorList>
            <person name="Newman J.D."/>
        </authorList>
    </citation>
    <scope>NUCLEOTIDE SEQUENCE [LARGE SCALE GENOMIC DNA]</scope>
    <source>
        <strain evidence="2 3">DSM 22468</strain>
    </source>
</reference>
<name>A0ABR4ZUY3_9FLAO</name>
<gene>
    <name evidence="2" type="ORF">OA84_00095</name>
</gene>
<sequence length="97" mass="11032">MEIPDRRGGEELQRKARPEGGNGSERSERQFPPKGYAQITTCNTAKYLLIFAVLYIGVDWFRQQDQWVSKHAENRSAISLIPCYKILTGDQEFALAA</sequence>
<evidence type="ECO:0000256" key="1">
    <source>
        <dbReference type="SAM" id="MobiDB-lite"/>
    </source>
</evidence>
<accession>A0ABR4ZUY3</accession>
<organism evidence="2 3">
    <name type="scientific">Kaistella solincola</name>
    <dbReference type="NCBI Taxonomy" id="510955"/>
    <lineage>
        <taxon>Bacteria</taxon>
        <taxon>Pseudomonadati</taxon>
        <taxon>Bacteroidota</taxon>
        <taxon>Flavobacteriia</taxon>
        <taxon>Flavobacteriales</taxon>
        <taxon>Weeksellaceae</taxon>
        <taxon>Chryseobacterium group</taxon>
        <taxon>Kaistella</taxon>
    </lineage>
</organism>
<protein>
    <submittedName>
        <fullName evidence="2">Uncharacterized protein</fullName>
    </submittedName>
</protein>
<dbReference type="EMBL" id="JSYK01000001">
    <property type="protein sequence ID" value="KIA84910.1"/>
    <property type="molecule type" value="Genomic_DNA"/>
</dbReference>
<feature type="region of interest" description="Disordered" evidence="1">
    <location>
        <begin position="1"/>
        <end position="34"/>
    </location>
</feature>
<evidence type="ECO:0000313" key="2">
    <source>
        <dbReference type="EMBL" id="KIA84910.1"/>
    </source>
</evidence>
<dbReference type="Proteomes" id="UP000031275">
    <property type="component" value="Unassembled WGS sequence"/>
</dbReference>
<proteinExistence type="predicted"/>